<dbReference type="Pfam" id="PF05755">
    <property type="entry name" value="REF"/>
    <property type="match status" value="1"/>
</dbReference>
<gene>
    <name evidence="2" type="ORF">MKW94_007650</name>
</gene>
<reference evidence="2" key="1">
    <citation type="submission" date="2022-03" db="EMBL/GenBank/DDBJ databases">
        <title>A functionally conserved STORR gene fusion in Papaver species that diverged 16.8 million years ago.</title>
        <authorList>
            <person name="Catania T."/>
        </authorList>
    </citation>
    <scope>NUCLEOTIDE SEQUENCE</scope>
    <source>
        <strain evidence="2">S-191538</strain>
    </source>
</reference>
<dbReference type="PANTHER" id="PTHR33732">
    <property type="entry name" value="REF/SRPP-LIKE PROTEIN OS05G0151300/LOC_OS05G05940"/>
    <property type="match status" value="1"/>
</dbReference>
<protein>
    <submittedName>
        <fullName evidence="2">Uncharacterized protein</fullName>
    </submittedName>
</protein>
<dbReference type="InterPro" id="IPR008802">
    <property type="entry name" value="REF"/>
</dbReference>
<comment type="similarity">
    <text evidence="1">Belongs to the REF/SRPP family.</text>
</comment>
<evidence type="ECO:0000313" key="2">
    <source>
        <dbReference type="EMBL" id="MCL7026611.1"/>
    </source>
</evidence>
<keyword evidence="3" id="KW-1185">Reference proteome</keyword>
<dbReference type="Proteomes" id="UP001177140">
    <property type="component" value="Unassembled WGS sequence"/>
</dbReference>
<accession>A0AA41RXU6</accession>
<feature type="non-terminal residue" evidence="2">
    <location>
        <position position="309"/>
    </location>
</feature>
<dbReference type="EMBL" id="JAJJMA010059077">
    <property type="protein sequence ID" value="MCL7026611.1"/>
    <property type="molecule type" value="Genomic_DNA"/>
</dbReference>
<organism evidence="2 3">
    <name type="scientific">Papaver nudicaule</name>
    <name type="common">Iceland poppy</name>
    <dbReference type="NCBI Taxonomy" id="74823"/>
    <lineage>
        <taxon>Eukaryota</taxon>
        <taxon>Viridiplantae</taxon>
        <taxon>Streptophyta</taxon>
        <taxon>Embryophyta</taxon>
        <taxon>Tracheophyta</taxon>
        <taxon>Spermatophyta</taxon>
        <taxon>Magnoliopsida</taxon>
        <taxon>Ranunculales</taxon>
        <taxon>Papaveraceae</taxon>
        <taxon>Papaveroideae</taxon>
        <taxon>Papaver</taxon>
    </lineage>
</organism>
<dbReference type="AlphaFoldDB" id="A0AA41RXU6"/>
<sequence>VTFTLYHAGPMDSLFGGLSQIPGVKDLTDVVGSASSTVGSMVQGALEVPQELVSEGLKGVTAVVEPKEEQNTKQGSSIVRDTLGLPFTLISKGLTGGITAAQMVGSQAGSAVEGALKLPQIGLSVTESVVTEVGSQAGSVVEGALQLPQIGLGVATSVAEQVGSQARSAVEGALQLPQIGFGIANTVVEQVGSQAKSMMIGALELPMKLLEQGIVGSVTIGVQIAVEFVEGFIEEQTVKAWWVLNRVPPFRLVARVTVPMAAQSSEMYNKVVTSLSQMSTIFSYLPLVPVNKIAEAFKKGDPDAKEKWM</sequence>
<evidence type="ECO:0000256" key="1">
    <source>
        <dbReference type="ARBA" id="ARBA00009737"/>
    </source>
</evidence>
<name>A0AA41RXU6_PAPNU</name>
<proteinExistence type="inferred from homology"/>
<comment type="caution">
    <text evidence="2">The sequence shown here is derived from an EMBL/GenBank/DDBJ whole genome shotgun (WGS) entry which is preliminary data.</text>
</comment>
<dbReference type="PANTHER" id="PTHR33732:SF2">
    <property type="entry name" value="REF_SRPP-LIKE PROTEIN"/>
    <property type="match status" value="1"/>
</dbReference>
<evidence type="ECO:0000313" key="3">
    <source>
        <dbReference type="Proteomes" id="UP001177140"/>
    </source>
</evidence>